<proteinExistence type="inferred from homology"/>
<evidence type="ECO:0000313" key="2">
    <source>
        <dbReference type="EMBL" id="OLF05696.1"/>
    </source>
</evidence>
<evidence type="ECO:0000256" key="1">
    <source>
        <dbReference type="ARBA" id="ARBA00005254"/>
    </source>
</evidence>
<dbReference type="Pfam" id="PF00378">
    <property type="entry name" value="ECH_1"/>
    <property type="match status" value="1"/>
</dbReference>
<sequence>MNHKEWTVEQLASESIVDPLGDPVRIVNVPSTVDPGLIDRARRAALASHRVLVGVCRVPPASGLTGLLTALDVTLAPTAPHRCCVATADPDRAAGELADAVTAHPHAALVLARLLRWSGTLEVPAALDAESLAYSTLLAGPEFARWSAGNTRRPPAAHPDPVLVDRTGDTLTITLNRPDRHNAYGRALRDALVDALRVAEIDPTAERVVLRGAGPTFCSGGDLGEFGTTPDPVTAHLVRTGAGAAPPLHRLAGRVEVRVHGRCVGAGVELPAFAARVVSTRDATFRLPELSMGLIPGAGGTVSLPRRIGRWRTFHLAGTQHALDAATALAWRLVDELTDPE</sequence>
<dbReference type="InterPro" id="IPR029045">
    <property type="entry name" value="ClpP/crotonase-like_dom_sf"/>
</dbReference>
<dbReference type="EMBL" id="MSIF01000026">
    <property type="protein sequence ID" value="OLF05696.1"/>
    <property type="molecule type" value="Genomic_DNA"/>
</dbReference>
<dbReference type="Proteomes" id="UP000185696">
    <property type="component" value="Unassembled WGS sequence"/>
</dbReference>
<organism evidence="2 3">
    <name type="scientific">Actinophytocola xinjiangensis</name>
    <dbReference type="NCBI Taxonomy" id="485602"/>
    <lineage>
        <taxon>Bacteria</taxon>
        <taxon>Bacillati</taxon>
        <taxon>Actinomycetota</taxon>
        <taxon>Actinomycetes</taxon>
        <taxon>Pseudonocardiales</taxon>
        <taxon>Pseudonocardiaceae</taxon>
    </lineage>
</organism>
<evidence type="ECO:0000313" key="3">
    <source>
        <dbReference type="Proteomes" id="UP000185696"/>
    </source>
</evidence>
<dbReference type="AlphaFoldDB" id="A0A7Z0WGF4"/>
<comment type="similarity">
    <text evidence="1">Belongs to the enoyl-CoA hydratase/isomerase family.</text>
</comment>
<comment type="caution">
    <text evidence="2">The sequence shown here is derived from an EMBL/GenBank/DDBJ whole genome shotgun (WGS) entry which is preliminary data.</text>
</comment>
<dbReference type="PANTHER" id="PTHR43802">
    <property type="entry name" value="ENOYL-COA HYDRATASE"/>
    <property type="match status" value="1"/>
</dbReference>
<dbReference type="SUPFAM" id="SSF52096">
    <property type="entry name" value="ClpP/crotonase"/>
    <property type="match status" value="1"/>
</dbReference>
<keyword evidence="3" id="KW-1185">Reference proteome</keyword>
<reference evidence="2 3" key="1">
    <citation type="submission" date="2016-12" db="EMBL/GenBank/DDBJ databases">
        <title>The draft genome sequence of Actinophytocola xinjiangensis.</title>
        <authorList>
            <person name="Wang W."/>
            <person name="Yuan L."/>
        </authorList>
    </citation>
    <scope>NUCLEOTIDE SEQUENCE [LARGE SCALE GENOMIC DNA]</scope>
    <source>
        <strain evidence="2 3">CGMCC 4.4663</strain>
    </source>
</reference>
<dbReference type="PANTHER" id="PTHR43802:SF1">
    <property type="entry name" value="IP11341P-RELATED"/>
    <property type="match status" value="1"/>
</dbReference>
<dbReference type="InterPro" id="IPR001753">
    <property type="entry name" value="Enoyl-CoA_hydra/iso"/>
</dbReference>
<evidence type="ECO:0008006" key="4">
    <source>
        <dbReference type="Google" id="ProtNLM"/>
    </source>
</evidence>
<gene>
    <name evidence="2" type="ORF">BLA60_34860</name>
</gene>
<protein>
    <recommendedName>
        <fullName evidence="4">Enoyl-CoA hydratase/carnithine racemase</fullName>
    </recommendedName>
</protein>
<dbReference type="CDD" id="cd06558">
    <property type="entry name" value="crotonase-like"/>
    <property type="match status" value="1"/>
</dbReference>
<dbReference type="Gene3D" id="3.90.226.10">
    <property type="entry name" value="2-enoyl-CoA Hydratase, Chain A, domain 1"/>
    <property type="match status" value="1"/>
</dbReference>
<accession>A0A7Z0WGF4</accession>
<dbReference type="GO" id="GO:0003824">
    <property type="term" value="F:catalytic activity"/>
    <property type="evidence" value="ECO:0007669"/>
    <property type="project" value="UniProtKB-ARBA"/>
</dbReference>
<name>A0A7Z0WGF4_9PSEU</name>